<dbReference type="GO" id="GO:0005829">
    <property type="term" value="C:cytosol"/>
    <property type="evidence" value="ECO:0007669"/>
    <property type="project" value="TreeGrafter"/>
</dbReference>
<dbReference type="EMBL" id="BSXN01000788">
    <property type="protein sequence ID" value="GME69818.1"/>
    <property type="molecule type" value="Genomic_DNA"/>
</dbReference>
<dbReference type="GO" id="GO:0008757">
    <property type="term" value="F:S-adenosylmethionine-dependent methyltransferase activity"/>
    <property type="evidence" value="ECO:0007669"/>
    <property type="project" value="UniProtKB-ARBA"/>
</dbReference>
<sequence length="422" mass="48420">MDFDPLEFFTSAPVVVKADESDEVRDRSTKSDFQESTDLIWDSKSLEEKEEEDVILHLLDLPSIRNQPTYEILLLVLKSLAPDEYCNFGETDENNDEDTKKIDEESFVNWLNAKNITIEQFEKSKSYSNIYCPLLSNFKILPKLNKNFPKDVLINYLTSIISSDLNWIKGTDKKDEILKIASVRISENLGRTAIHDFTRKIKLKIDSDNSLDIKLFEPSLTSDNLGLKTWGSSLVLSQRILKDSNKYLYGSILELGSGTGLVGIAIGKIISLCGNNNFENIMMTDLPEIIDNLNKNIEINNVDKSKVKAEILDWCNPQSFLNKYPNQKYDTIILSDPIYSPHHPILVKDMLNLFIKDLDTSRVLLQIPIRSRFENERSVLFDLIKDKCGFVEVEDEIEHGYDDFGKQDFIFKLFVKSKTNSN</sequence>
<keyword evidence="2" id="KW-1185">Reference proteome</keyword>
<reference evidence="1" key="1">
    <citation type="submission" date="2023-04" db="EMBL/GenBank/DDBJ databases">
        <title>Candida boidinii NBRC 10035.</title>
        <authorList>
            <person name="Ichikawa N."/>
            <person name="Sato H."/>
            <person name="Tonouchi N."/>
        </authorList>
    </citation>
    <scope>NUCLEOTIDE SEQUENCE</scope>
    <source>
        <strain evidence="1">NBRC 10035</strain>
    </source>
</reference>
<evidence type="ECO:0000313" key="2">
    <source>
        <dbReference type="Proteomes" id="UP001165120"/>
    </source>
</evidence>
<dbReference type="PANTHER" id="PTHR14614">
    <property type="entry name" value="HEPATOCELLULAR CARCINOMA-ASSOCIATED ANTIGEN"/>
    <property type="match status" value="1"/>
</dbReference>
<dbReference type="Pfam" id="PF10294">
    <property type="entry name" value="Methyltransf_16"/>
    <property type="match status" value="1"/>
</dbReference>
<name>A0A9W6WGR5_CANBO</name>
<accession>A0A9W6WGR5</accession>
<proteinExistence type="predicted"/>
<evidence type="ECO:0000313" key="1">
    <source>
        <dbReference type="EMBL" id="GME69818.1"/>
    </source>
</evidence>
<dbReference type="SUPFAM" id="SSF53335">
    <property type="entry name" value="S-adenosyl-L-methionine-dependent methyltransferases"/>
    <property type="match status" value="1"/>
</dbReference>
<organism evidence="1 2">
    <name type="scientific">Candida boidinii</name>
    <name type="common">Yeast</name>
    <dbReference type="NCBI Taxonomy" id="5477"/>
    <lineage>
        <taxon>Eukaryota</taxon>
        <taxon>Fungi</taxon>
        <taxon>Dikarya</taxon>
        <taxon>Ascomycota</taxon>
        <taxon>Saccharomycotina</taxon>
        <taxon>Pichiomycetes</taxon>
        <taxon>Pichiales</taxon>
        <taxon>Pichiaceae</taxon>
        <taxon>Ogataea</taxon>
        <taxon>Ogataea/Candida clade</taxon>
    </lineage>
</organism>
<dbReference type="AlphaFoldDB" id="A0A9W6WGR5"/>
<dbReference type="InterPro" id="IPR019410">
    <property type="entry name" value="Methyltransf_16"/>
</dbReference>
<comment type="caution">
    <text evidence="1">The sequence shown here is derived from an EMBL/GenBank/DDBJ whole genome shotgun (WGS) entry which is preliminary data.</text>
</comment>
<gene>
    <name evidence="1" type="ORF">Cboi02_000257500</name>
</gene>
<dbReference type="InterPro" id="IPR029063">
    <property type="entry name" value="SAM-dependent_MTases_sf"/>
</dbReference>
<dbReference type="Gene3D" id="3.40.50.150">
    <property type="entry name" value="Vaccinia Virus protein VP39"/>
    <property type="match status" value="1"/>
</dbReference>
<dbReference type="Proteomes" id="UP001165120">
    <property type="component" value="Unassembled WGS sequence"/>
</dbReference>
<dbReference type="PANTHER" id="PTHR14614:SF156">
    <property type="entry name" value="PROTEIN-LYSINE N-METHYLTRANSFERASE EFM2"/>
    <property type="match status" value="1"/>
</dbReference>
<protein>
    <submittedName>
        <fullName evidence="1">Unnamed protein product</fullName>
    </submittedName>
</protein>